<evidence type="ECO:0000256" key="4">
    <source>
        <dbReference type="ARBA" id="ARBA00023235"/>
    </source>
</evidence>
<dbReference type="CDD" id="cd07067">
    <property type="entry name" value="HP_PGM_like"/>
    <property type="match status" value="1"/>
</dbReference>
<comment type="similarity">
    <text evidence="1">Belongs to the phosphoglycerate mutase family. BPG-dependent PGAM subfamily.</text>
</comment>
<dbReference type="GO" id="GO:0006096">
    <property type="term" value="P:glycolytic process"/>
    <property type="evidence" value="ECO:0007669"/>
    <property type="project" value="UniProtKB-KW"/>
</dbReference>
<feature type="binding site" evidence="5">
    <location>
        <position position="46"/>
    </location>
    <ligand>
        <name>substrate</name>
    </ligand>
</feature>
<sequence>MRILLLLNLGEVLASTQNQPKPQTACDSSKRAHAMRNKKTLLGLCKYDLAQKFGEKQVKIWRRSFDVRPPAVDEKSEYYPANDERYKDVEKKLLPKCESLEDCIQRVLPVWHEEIAAELKEGKTVLVSAHGNALRGFLKHLAKISDEDIVEVNLPTGIPIVCELDKELNLIRRYFLADEAVVKKEIQAIVDQGKARPLSVGRLGEKSA</sequence>
<evidence type="ECO:0000256" key="6">
    <source>
        <dbReference type="PIRSR" id="PIRSR613078-3"/>
    </source>
</evidence>
<feature type="binding site" evidence="5">
    <location>
        <begin position="62"/>
        <end position="63"/>
    </location>
    <ligand>
        <name>substrate</name>
    </ligand>
</feature>
<dbReference type="SUPFAM" id="SSF53254">
    <property type="entry name" value="Phosphoglycerate mutase-like"/>
    <property type="match status" value="1"/>
</dbReference>
<gene>
    <name evidence="7" type="ORF">LGLO00237_LOCUS8337</name>
</gene>
<reference evidence="7" key="1">
    <citation type="submission" date="2021-01" db="EMBL/GenBank/DDBJ databases">
        <authorList>
            <person name="Corre E."/>
            <person name="Pelletier E."/>
            <person name="Niang G."/>
            <person name="Scheremetjew M."/>
            <person name="Finn R."/>
            <person name="Kale V."/>
            <person name="Holt S."/>
            <person name="Cochrane G."/>
            <person name="Meng A."/>
            <person name="Brown T."/>
            <person name="Cohen L."/>
        </authorList>
    </citation>
    <scope>NUCLEOTIDE SEQUENCE</scope>
    <source>
        <strain evidence="7">CCCM811</strain>
    </source>
</reference>
<dbReference type="InterPro" id="IPR013078">
    <property type="entry name" value="His_Pase_superF_clade-1"/>
</dbReference>
<evidence type="ECO:0000256" key="1">
    <source>
        <dbReference type="ARBA" id="ARBA00006717"/>
    </source>
</evidence>
<proteinExistence type="inferred from homology"/>
<evidence type="ECO:0000256" key="3">
    <source>
        <dbReference type="ARBA" id="ARBA00023152"/>
    </source>
</evidence>
<dbReference type="EC" id="5.4.2.11" evidence="2"/>
<feature type="binding site" evidence="5">
    <location>
        <begin position="131"/>
        <end position="132"/>
    </location>
    <ligand>
        <name>substrate</name>
    </ligand>
</feature>
<dbReference type="InterPro" id="IPR029033">
    <property type="entry name" value="His_PPase_superfam"/>
</dbReference>
<accession>A0A7S4DL33</accession>
<name>A0A7S4DL33_9EUKA</name>
<dbReference type="Gene3D" id="3.40.50.1240">
    <property type="entry name" value="Phosphoglycerate mutase-like"/>
    <property type="match status" value="1"/>
</dbReference>
<organism evidence="7">
    <name type="scientific">Lotharella globosa</name>
    <dbReference type="NCBI Taxonomy" id="91324"/>
    <lineage>
        <taxon>Eukaryota</taxon>
        <taxon>Sar</taxon>
        <taxon>Rhizaria</taxon>
        <taxon>Cercozoa</taxon>
        <taxon>Chlorarachniophyceae</taxon>
        <taxon>Lotharella</taxon>
    </lineage>
</organism>
<dbReference type="EMBL" id="HBIV01011151">
    <property type="protein sequence ID" value="CAE0656695.1"/>
    <property type="molecule type" value="Transcribed_RNA"/>
</dbReference>
<keyword evidence="4" id="KW-0413">Isomerase</keyword>
<feature type="site" description="Transition state stabilizer" evidence="6">
    <location>
        <position position="130"/>
    </location>
</feature>
<dbReference type="NCBIfam" id="TIGR01258">
    <property type="entry name" value="pgm_1"/>
    <property type="match status" value="1"/>
</dbReference>
<dbReference type="PANTHER" id="PTHR11931">
    <property type="entry name" value="PHOSPHOGLYCERATE MUTASE"/>
    <property type="match status" value="1"/>
</dbReference>
<dbReference type="AlphaFoldDB" id="A0A7S4DL33"/>
<dbReference type="Pfam" id="PF00300">
    <property type="entry name" value="His_Phos_1"/>
    <property type="match status" value="1"/>
</dbReference>
<dbReference type="GO" id="GO:0004619">
    <property type="term" value="F:phosphoglycerate mutase activity"/>
    <property type="evidence" value="ECO:0007669"/>
    <property type="project" value="UniProtKB-EC"/>
</dbReference>
<evidence type="ECO:0000313" key="7">
    <source>
        <dbReference type="EMBL" id="CAE0656695.1"/>
    </source>
</evidence>
<dbReference type="InterPro" id="IPR005952">
    <property type="entry name" value="Phosphogly_mut1"/>
</dbReference>
<evidence type="ECO:0000256" key="2">
    <source>
        <dbReference type="ARBA" id="ARBA00012028"/>
    </source>
</evidence>
<keyword evidence="3" id="KW-0324">Glycolysis</keyword>
<protein>
    <recommendedName>
        <fullName evidence="2">phosphoglycerate mutase (2,3-diphosphoglycerate-dependent)</fullName>
        <ecNumber evidence="2">5.4.2.11</ecNumber>
    </recommendedName>
</protein>
<evidence type="ECO:0000256" key="5">
    <source>
        <dbReference type="PIRSR" id="PIRSR613078-2"/>
    </source>
</evidence>